<feature type="region of interest" description="Disordered" evidence="8">
    <location>
        <begin position="583"/>
        <end position="620"/>
    </location>
</feature>
<feature type="region of interest" description="Disordered" evidence="8">
    <location>
        <begin position="1"/>
        <end position="64"/>
    </location>
</feature>
<dbReference type="GO" id="GO:0071222">
    <property type="term" value="P:cellular response to lipopolysaccharide"/>
    <property type="evidence" value="ECO:0007669"/>
    <property type="project" value="TreeGrafter"/>
</dbReference>
<comment type="similarity">
    <text evidence="2">Belongs to the protein kinase superfamily. TKL Ser/Thr protein kinase family. Pelle subfamily.</text>
</comment>
<evidence type="ECO:0000256" key="5">
    <source>
        <dbReference type="ARBA" id="ARBA00022741"/>
    </source>
</evidence>
<dbReference type="GO" id="GO:0005524">
    <property type="term" value="F:ATP binding"/>
    <property type="evidence" value="ECO:0007669"/>
    <property type="project" value="UniProtKB-KW"/>
</dbReference>
<dbReference type="GO" id="GO:0070498">
    <property type="term" value="P:interleukin-1-mediated signaling pathway"/>
    <property type="evidence" value="ECO:0007669"/>
    <property type="project" value="TreeGrafter"/>
</dbReference>
<evidence type="ECO:0000313" key="11">
    <source>
        <dbReference type="Proteomes" id="UP000585614"/>
    </source>
</evidence>
<dbReference type="Gene3D" id="1.10.533.10">
    <property type="entry name" value="Death Domain, Fas"/>
    <property type="match status" value="1"/>
</dbReference>
<dbReference type="Pfam" id="PF01847">
    <property type="entry name" value="VHL"/>
    <property type="match status" value="1"/>
</dbReference>
<evidence type="ECO:0000256" key="6">
    <source>
        <dbReference type="ARBA" id="ARBA00022840"/>
    </source>
</evidence>
<evidence type="ECO:0000259" key="9">
    <source>
        <dbReference type="PROSITE" id="PS50011"/>
    </source>
</evidence>
<feature type="compositionally biased region" description="Acidic residues" evidence="8">
    <location>
        <begin position="34"/>
        <end position="54"/>
    </location>
</feature>
<dbReference type="InterPro" id="IPR036208">
    <property type="entry name" value="VHL_sf"/>
</dbReference>
<dbReference type="InterPro" id="IPR000719">
    <property type="entry name" value="Prot_kinase_dom"/>
</dbReference>
<feature type="compositionally biased region" description="Polar residues" evidence="8">
    <location>
        <begin position="246"/>
        <end position="264"/>
    </location>
</feature>
<evidence type="ECO:0000256" key="2">
    <source>
        <dbReference type="ARBA" id="ARBA00008718"/>
    </source>
</evidence>
<dbReference type="FunFam" id="1.10.533.10:FF:000030">
    <property type="entry name" value="Interleukin-1 receptor-associated kinase-like 2"/>
    <property type="match status" value="1"/>
</dbReference>
<dbReference type="Pfam" id="PF00069">
    <property type="entry name" value="Pkinase"/>
    <property type="match status" value="1"/>
</dbReference>
<organism evidence="10 11">
    <name type="scientific">Rhinolophus ferrumequinum</name>
    <name type="common">Greater horseshoe bat</name>
    <dbReference type="NCBI Taxonomy" id="59479"/>
    <lineage>
        <taxon>Eukaryota</taxon>
        <taxon>Metazoa</taxon>
        <taxon>Chordata</taxon>
        <taxon>Craniata</taxon>
        <taxon>Vertebrata</taxon>
        <taxon>Euteleostomi</taxon>
        <taxon>Mammalia</taxon>
        <taxon>Eutheria</taxon>
        <taxon>Laurasiatheria</taxon>
        <taxon>Chiroptera</taxon>
        <taxon>Yinpterochiroptera</taxon>
        <taxon>Rhinolophoidea</taxon>
        <taxon>Rhinolophidae</taxon>
        <taxon>Rhinolophinae</taxon>
        <taxon>Rhinolophus</taxon>
    </lineage>
</organism>
<gene>
    <name evidence="10" type="ORF">mRhiFer1_008587</name>
</gene>
<evidence type="ECO:0000313" key="10">
    <source>
        <dbReference type="EMBL" id="KAF6313062.1"/>
    </source>
</evidence>
<proteinExistence type="inferred from homology"/>
<reference evidence="10 11" key="1">
    <citation type="journal article" date="2020" name="Nature">
        <title>Six reference-quality genomes reveal evolution of bat adaptations.</title>
        <authorList>
            <person name="Jebb D."/>
            <person name="Huang Z."/>
            <person name="Pippel M."/>
            <person name="Hughes G.M."/>
            <person name="Lavrichenko K."/>
            <person name="Devanna P."/>
            <person name="Winkler S."/>
            <person name="Jermiin L.S."/>
            <person name="Skirmuntt E.C."/>
            <person name="Katzourakis A."/>
            <person name="Burkitt-Gray L."/>
            <person name="Ray D.A."/>
            <person name="Sullivan K.A.M."/>
            <person name="Roscito J.G."/>
            <person name="Kirilenko B.M."/>
            <person name="Davalos L.M."/>
            <person name="Corthals A.P."/>
            <person name="Power M.L."/>
            <person name="Jones G."/>
            <person name="Ransome R.D."/>
            <person name="Dechmann D.K.N."/>
            <person name="Locatelli A.G."/>
            <person name="Puechmaille S.J."/>
            <person name="Fedrigo O."/>
            <person name="Jarvis E.D."/>
            <person name="Hiller M."/>
            <person name="Vernes S.C."/>
            <person name="Myers E.W."/>
            <person name="Teeling E.C."/>
        </authorList>
    </citation>
    <scope>NUCLEOTIDE SEQUENCE [LARGE SCALE GENOMIC DNA]</scope>
    <source>
        <strain evidence="10">MRhiFer1</strain>
        <tissue evidence="10">Lung</tissue>
    </source>
</reference>
<feature type="domain" description="Protein kinase" evidence="9">
    <location>
        <begin position="287"/>
        <end position="566"/>
    </location>
</feature>
<comment type="caution">
    <text evidence="10">The sequence shown here is derived from an EMBL/GenBank/DDBJ whole genome shotgun (WGS) entry which is preliminary data.</text>
</comment>
<dbReference type="AlphaFoldDB" id="A0A7J7UJS7"/>
<comment type="similarity">
    <text evidence="3">Belongs to the VHL family.</text>
</comment>
<evidence type="ECO:0000256" key="3">
    <source>
        <dbReference type="ARBA" id="ARBA00010057"/>
    </source>
</evidence>
<dbReference type="PROSITE" id="PS50011">
    <property type="entry name" value="PROTEIN_KINASE_DOM"/>
    <property type="match status" value="1"/>
</dbReference>
<dbReference type="Gene3D" id="1.10.510.10">
    <property type="entry name" value="Transferase(Phosphotransferase) domain 1"/>
    <property type="match status" value="1"/>
</dbReference>
<dbReference type="GO" id="GO:0004672">
    <property type="term" value="F:protein kinase activity"/>
    <property type="evidence" value="ECO:0007669"/>
    <property type="project" value="InterPro"/>
</dbReference>
<dbReference type="GO" id="GO:0035556">
    <property type="term" value="P:intracellular signal transduction"/>
    <property type="evidence" value="ECO:0007669"/>
    <property type="project" value="TreeGrafter"/>
</dbReference>
<protein>
    <recommendedName>
        <fullName evidence="4">Interleukin-1 receptor-associated kinase-like 2</fullName>
    </recommendedName>
</protein>
<evidence type="ECO:0000256" key="4">
    <source>
        <dbReference type="ARBA" id="ARBA00022012"/>
    </source>
</evidence>
<dbReference type="Gene3D" id="3.30.200.20">
    <property type="entry name" value="Phosphorylase Kinase, domain 1"/>
    <property type="match status" value="1"/>
</dbReference>
<comment type="subunit">
    <text evidence="7">Interacts with MYD88. IL-1 stimulation leads to the formation of a signaling complex which dissociates from the IL-1 receptor following the binding of PELI1.</text>
</comment>
<accession>A0A7J7UJS7</accession>
<dbReference type="FunFam" id="3.30.200.20:FF:000412">
    <property type="entry name" value="interleukin-1 receptor-associated kinase-like 2"/>
    <property type="match status" value="1"/>
</dbReference>
<feature type="compositionally biased region" description="Basic and acidic residues" evidence="8">
    <location>
        <begin position="204"/>
        <end position="215"/>
    </location>
</feature>
<evidence type="ECO:0000256" key="8">
    <source>
        <dbReference type="SAM" id="MobiDB-lite"/>
    </source>
</evidence>
<feature type="compositionally biased region" description="Polar residues" evidence="8">
    <location>
        <begin position="593"/>
        <end position="603"/>
    </location>
</feature>
<dbReference type="FunFam" id="1.10.510.10:FF:000586">
    <property type="entry name" value="Interleukin-1 receptor-associated kinase-like 2"/>
    <property type="match status" value="1"/>
</dbReference>
<feature type="region of interest" description="Disordered" evidence="8">
    <location>
        <begin position="635"/>
        <end position="665"/>
    </location>
</feature>
<dbReference type="GO" id="GO:0005886">
    <property type="term" value="C:plasma membrane"/>
    <property type="evidence" value="ECO:0007669"/>
    <property type="project" value="TreeGrafter"/>
</dbReference>
<evidence type="ECO:0000256" key="7">
    <source>
        <dbReference type="ARBA" id="ARBA00025971"/>
    </source>
</evidence>
<dbReference type="InterPro" id="IPR011029">
    <property type="entry name" value="DEATH-like_dom_sf"/>
</dbReference>
<dbReference type="GO" id="GO:0005737">
    <property type="term" value="C:cytoplasm"/>
    <property type="evidence" value="ECO:0007669"/>
    <property type="project" value="TreeGrafter"/>
</dbReference>
<dbReference type="GO" id="GO:0008063">
    <property type="term" value="P:Toll signaling pathway"/>
    <property type="evidence" value="ECO:0007669"/>
    <property type="project" value="TreeGrafter"/>
</dbReference>
<dbReference type="PANTHER" id="PTHR24419:SF2">
    <property type="entry name" value="INTERLEUKIN-1 RECEPTOR-ASSOCIATED KINASE-LIKE 2"/>
    <property type="match status" value="1"/>
</dbReference>
<keyword evidence="6" id="KW-0067">ATP-binding</keyword>
<dbReference type="CDD" id="cd05468">
    <property type="entry name" value="pVHL"/>
    <property type="match status" value="1"/>
</dbReference>
<dbReference type="InterPro" id="IPR022772">
    <property type="entry name" value="VHL_tumour_suppress_b/a_dom"/>
</dbReference>
<dbReference type="Pfam" id="PF00531">
    <property type="entry name" value="Death"/>
    <property type="match status" value="1"/>
</dbReference>
<dbReference type="InterPro" id="IPR000488">
    <property type="entry name" value="Death_dom"/>
</dbReference>
<dbReference type="InterPro" id="IPR011009">
    <property type="entry name" value="Kinase-like_dom_sf"/>
</dbReference>
<evidence type="ECO:0000256" key="1">
    <source>
        <dbReference type="ARBA" id="ARBA00002102"/>
    </source>
</evidence>
<keyword evidence="5" id="KW-0547">Nucleotide-binding</keyword>
<dbReference type="Proteomes" id="UP000585614">
    <property type="component" value="Unassembled WGS sequence"/>
</dbReference>
<dbReference type="EMBL" id="JACAGC010000016">
    <property type="protein sequence ID" value="KAF6313062.1"/>
    <property type="molecule type" value="Genomic_DNA"/>
</dbReference>
<dbReference type="SUPFAM" id="SSF49468">
    <property type="entry name" value="VHL"/>
    <property type="match status" value="1"/>
</dbReference>
<name>A0A7J7UJS7_RHIFE</name>
<dbReference type="SUPFAM" id="SSF47986">
    <property type="entry name" value="DEATH domain"/>
    <property type="match status" value="1"/>
</dbReference>
<sequence>MPRKAGDVEEAEEGAEELGAEESGPEEYGREEAAADESGPEESDPEEPGPEEEMEAGRPLPVLRSVNSREPSQVIFCNRSPRVVLPVWLNFDGEPQPYPTLPPGTGRRIHSYRASYVITDLTQLRKIKSMERVQGVSITRELLWWWGMRQATVQQLLDLLCRLELYRAAQIILNWKPVPEIKSSIPDFPDAVKPGRPLAASVKNTKDEQTKEQLERPATVLGPGPVSARTNLLPPEDAPPALKTSLPASSDSKDCSTSTPKQETLPSLAGDSLFWSEVDVVQATDNFNETHKISEGTFADIYRGQRQGTPFVIKKLREMPCSGPGSVEKFFQAETQIYHRCCHPNVLPLLGFCTGKQFYSLIYPYMANGSLQDRLQGQDGLDPLLWPQRISIFSGLLRAVGHLHSLDIIHSNIKSSNVLLDQNLTPMLAHPMAHMCPVNKKSKYTVMRTHLFQASAAYLPEDFIRVGQLTKRVDIFSCGIVLAEVLTGIPAMDNDRSPVYLKDLLLSEIPSSTTSLCSRKTGMEKVMAQEICRKYLEKRAGWLPEDCAEALATATCLCLRRRNTSLTEVCDSVAAVEERLRSQETSLPWGGLSESTGSSSNTPEETDDVDNSSLSTSSSMKAAPLSGAAALLAPTEDGEGGMQADSSSEPCTSPEPPQDATDTSWKIEINEAKRKLMENILLYKEEKLDSIELFGP</sequence>
<dbReference type="PANTHER" id="PTHR24419">
    <property type="entry name" value="INTERLEUKIN-1 RECEPTOR-ASSOCIATED KINASE"/>
    <property type="match status" value="1"/>
</dbReference>
<feature type="compositionally biased region" description="Acidic residues" evidence="8">
    <location>
        <begin position="8"/>
        <end position="25"/>
    </location>
</feature>
<comment type="function">
    <text evidence="1">Binds to the IL-1 type I receptor following IL-1 engagement, triggering intracellular signaling cascades leading to transcriptional up-regulation and mRNA stabilization.</text>
</comment>
<feature type="region of interest" description="Disordered" evidence="8">
    <location>
        <begin position="186"/>
        <end position="264"/>
    </location>
</feature>
<dbReference type="SUPFAM" id="SSF56112">
    <property type="entry name" value="Protein kinase-like (PK-like)"/>
    <property type="match status" value="1"/>
</dbReference>
<dbReference type="InterPro" id="IPR024053">
    <property type="entry name" value="VHL_beta_dom"/>
</dbReference>
<dbReference type="GO" id="GO:0005634">
    <property type="term" value="C:nucleus"/>
    <property type="evidence" value="ECO:0007669"/>
    <property type="project" value="TreeGrafter"/>
</dbReference>